<protein>
    <submittedName>
        <fullName evidence="3">Uncharacterized protein</fullName>
    </submittedName>
</protein>
<dbReference type="Proteomes" id="UP000586305">
    <property type="component" value="Unassembled WGS sequence"/>
</dbReference>
<name>A0A849VCW5_9GAMM</name>
<feature type="region of interest" description="Disordered" evidence="2">
    <location>
        <begin position="19"/>
        <end position="67"/>
    </location>
</feature>
<feature type="coiled-coil region" evidence="1">
    <location>
        <begin position="70"/>
        <end position="136"/>
    </location>
</feature>
<evidence type="ECO:0000256" key="1">
    <source>
        <dbReference type="SAM" id="Coils"/>
    </source>
</evidence>
<comment type="caution">
    <text evidence="3">The sequence shown here is derived from an EMBL/GenBank/DDBJ whole genome shotgun (WGS) entry which is preliminary data.</text>
</comment>
<sequence>MDIIEAIVKTTLTLHQPIVPDKAKSTSANNEPKDFTVPTLRMPPEAMKKLNKLDKDEEKEDSRPALPAHIEALVEQRKKIKEQIKEQKEQLDKLKSRDDLDEEIKTNLLKQQSDYLMQLQIQLMGITQSLQDALKEAGISDLGLLADVLV</sequence>
<evidence type="ECO:0000256" key="2">
    <source>
        <dbReference type="SAM" id="MobiDB-lite"/>
    </source>
</evidence>
<evidence type="ECO:0000313" key="4">
    <source>
        <dbReference type="Proteomes" id="UP000586305"/>
    </source>
</evidence>
<keyword evidence="4" id="KW-1185">Reference proteome</keyword>
<reference evidence="3 4" key="1">
    <citation type="submission" date="2020-04" db="EMBL/GenBank/DDBJ databases">
        <title>Pseudoalteromonas caenipelagi sp. nov., isolated from a tidal flat.</title>
        <authorList>
            <person name="Park S."/>
            <person name="Yoon J.-H."/>
        </authorList>
    </citation>
    <scope>NUCLEOTIDE SEQUENCE [LARGE SCALE GENOMIC DNA]</scope>
    <source>
        <strain evidence="3 4">JBTF-M23</strain>
    </source>
</reference>
<proteinExistence type="predicted"/>
<gene>
    <name evidence="3" type="ORF">HG263_07590</name>
</gene>
<dbReference type="EMBL" id="JABBPG010000002">
    <property type="protein sequence ID" value="NOU50403.1"/>
    <property type="molecule type" value="Genomic_DNA"/>
</dbReference>
<keyword evidence="1" id="KW-0175">Coiled coil</keyword>
<evidence type="ECO:0000313" key="3">
    <source>
        <dbReference type="EMBL" id="NOU50403.1"/>
    </source>
</evidence>
<feature type="compositionally biased region" description="Basic and acidic residues" evidence="2">
    <location>
        <begin position="46"/>
        <end position="63"/>
    </location>
</feature>
<dbReference type="AlphaFoldDB" id="A0A849VCW5"/>
<dbReference type="RefSeq" id="WP_171625465.1">
    <property type="nucleotide sequence ID" value="NZ_JABBPG010000002.1"/>
</dbReference>
<accession>A0A849VCW5</accession>
<organism evidence="3 4">
    <name type="scientific">Pseudoalteromonas caenipelagi</name>
    <dbReference type="NCBI Taxonomy" id="2726988"/>
    <lineage>
        <taxon>Bacteria</taxon>
        <taxon>Pseudomonadati</taxon>
        <taxon>Pseudomonadota</taxon>
        <taxon>Gammaproteobacteria</taxon>
        <taxon>Alteromonadales</taxon>
        <taxon>Pseudoalteromonadaceae</taxon>
        <taxon>Pseudoalteromonas</taxon>
    </lineage>
</organism>